<dbReference type="GO" id="GO:0004674">
    <property type="term" value="F:protein serine/threonine kinase activity"/>
    <property type="evidence" value="ECO:0007669"/>
    <property type="project" value="UniProtKB-KW"/>
</dbReference>
<dbReference type="InterPro" id="IPR011009">
    <property type="entry name" value="Kinase-like_dom_sf"/>
</dbReference>
<dbReference type="EMBL" id="CP042912">
    <property type="protein sequence ID" value="QEG23694.1"/>
    <property type="molecule type" value="Genomic_DNA"/>
</dbReference>
<evidence type="ECO:0000313" key="11">
    <source>
        <dbReference type="EMBL" id="QEG23694.1"/>
    </source>
</evidence>
<evidence type="ECO:0000256" key="5">
    <source>
        <dbReference type="ARBA" id="ARBA00022777"/>
    </source>
</evidence>
<evidence type="ECO:0000256" key="8">
    <source>
        <dbReference type="ARBA" id="ARBA00048679"/>
    </source>
</evidence>
<feature type="region of interest" description="Disordered" evidence="9">
    <location>
        <begin position="304"/>
        <end position="347"/>
    </location>
</feature>
<dbReference type="STRING" id="980251.GCA_001642875_04357"/>
<evidence type="ECO:0000256" key="3">
    <source>
        <dbReference type="ARBA" id="ARBA00022679"/>
    </source>
</evidence>
<dbReference type="Pfam" id="PF00069">
    <property type="entry name" value="Pkinase"/>
    <property type="match status" value="1"/>
</dbReference>
<evidence type="ECO:0000256" key="9">
    <source>
        <dbReference type="SAM" id="MobiDB-lite"/>
    </source>
</evidence>
<feature type="region of interest" description="Disordered" evidence="9">
    <location>
        <begin position="400"/>
        <end position="476"/>
    </location>
</feature>
<dbReference type="PROSITE" id="PS50011">
    <property type="entry name" value="PROTEIN_KINASE_DOM"/>
    <property type="match status" value="1"/>
</dbReference>
<dbReference type="InterPro" id="IPR000719">
    <property type="entry name" value="Prot_kinase_dom"/>
</dbReference>
<dbReference type="GO" id="GO:0106310">
    <property type="term" value="F:protein serine kinase activity"/>
    <property type="evidence" value="ECO:0007669"/>
    <property type="project" value="RHEA"/>
</dbReference>
<dbReference type="OrthoDB" id="9146420at2"/>
<feature type="domain" description="Protein kinase" evidence="10">
    <location>
        <begin position="70"/>
        <end position="376"/>
    </location>
</feature>
<comment type="catalytic activity">
    <reaction evidence="7">
        <text>L-threonyl-[protein] + ATP = O-phospho-L-threonyl-[protein] + ADP + H(+)</text>
        <dbReference type="Rhea" id="RHEA:46608"/>
        <dbReference type="Rhea" id="RHEA-COMP:11060"/>
        <dbReference type="Rhea" id="RHEA-COMP:11605"/>
        <dbReference type="ChEBI" id="CHEBI:15378"/>
        <dbReference type="ChEBI" id="CHEBI:30013"/>
        <dbReference type="ChEBI" id="CHEBI:30616"/>
        <dbReference type="ChEBI" id="CHEBI:61977"/>
        <dbReference type="ChEBI" id="CHEBI:456216"/>
        <dbReference type="EC" id="2.7.11.1"/>
    </reaction>
</comment>
<reference evidence="11 12" key="1">
    <citation type="submission" date="2019-08" db="EMBL/GenBank/DDBJ databases">
        <title>Deep-cultivation of Planctomycetes and their phenomic and genomic characterization uncovers novel biology.</title>
        <authorList>
            <person name="Wiegand S."/>
            <person name="Jogler M."/>
            <person name="Boedeker C."/>
            <person name="Pinto D."/>
            <person name="Vollmers J."/>
            <person name="Rivas-Marin E."/>
            <person name="Kohn T."/>
            <person name="Peeters S.H."/>
            <person name="Heuer A."/>
            <person name="Rast P."/>
            <person name="Oberbeckmann S."/>
            <person name="Bunk B."/>
            <person name="Jeske O."/>
            <person name="Meyerdierks A."/>
            <person name="Storesund J.E."/>
            <person name="Kallscheuer N."/>
            <person name="Luecker S."/>
            <person name="Lage O.M."/>
            <person name="Pohl T."/>
            <person name="Merkel B.J."/>
            <person name="Hornburger P."/>
            <person name="Mueller R.-W."/>
            <person name="Bruemmer F."/>
            <person name="Labrenz M."/>
            <person name="Spormann A.M."/>
            <person name="Op den Camp H."/>
            <person name="Overmann J."/>
            <person name="Amann R."/>
            <person name="Jetten M.S.M."/>
            <person name="Mascher T."/>
            <person name="Medema M.H."/>
            <person name="Devos D.P."/>
            <person name="Kaster A.-K."/>
            <person name="Ovreas L."/>
            <person name="Rohde M."/>
            <person name="Galperin M.Y."/>
            <person name="Jogler C."/>
        </authorList>
    </citation>
    <scope>NUCLEOTIDE SEQUENCE [LARGE SCALE GENOMIC DNA]</scope>
    <source>
        <strain evidence="11 12">FC18</strain>
    </source>
</reference>
<proteinExistence type="inferred from homology"/>
<keyword evidence="5 11" id="KW-0418">Kinase</keyword>
<keyword evidence="4" id="KW-0547">Nucleotide-binding</keyword>
<dbReference type="Proteomes" id="UP000322214">
    <property type="component" value="Chromosome"/>
</dbReference>
<feature type="region of interest" description="Disordered" evidence="9">
    <location>
        <begin position="493"/>
        <end position="514"/>
    </location>
</feature>
<accession>A0A5B9PBQ1</accession>
<keyword evidence="3 11" id="KW-0808">Transferase</keyword>
<comment type="similarity">
    <text evidence="1">Belongs to the protein kinase superfamily. STE Ser/Thr protein kinase family. STE20 subfamily.</text>
</comment>
<name>A0A5B9PBQ1_9BACT</name>
<dbReference type="Gene3D" id="3.30.200.20">
    <property type="entry name" value="Phosphorylase Kinase, domain 1"/>
    <property type="match status" value="1"/>
</dbReference>
<evidence type="ECO:0000256" key="2">
    <source>
        <dbReference type="ARBA" id="ARBA00022527"/>
    </source>
</evidence>
<keyword evidence="2" id="KW-0723">Serine/threonine-protein kinase</keyword>
<dbReference type="GO" id="GO:0005524">
    <property type="term" value="F:ATP binding"/>
    <property type="evidence" value="ECO:0007669"/>
    <property type="project" value="UniProtKB-KW"/>
</dbReference>
<gene>
    <name evidence="11" type="primary">stkP_1</name>
    <name evidence="11" type="ORF">MFFC18_35950</name>
</gene>
<comment type="catalytic activity">
    <reaction evidence="8">
        <text>L-seryl-[protein] + ATP = O-phospho-L-seryl-[protein] + ADP + H(+)</text>
        <dbReference type="Rhea" id="RHEA:17989"/>
        <dbReference type="Rhea" id="RHEA-COMP:9863"/>
        <dbReference type="Rhea" id="RHEA-COMP:11604"/>
        <dbReference type="ChEBI" id="CHEBI:15378"/>
        <dbReference type="ChEBI" id="CHEBI:29999"/>
        <dbReference type="ChEBI" id="CHEBI:30616"/>
        <dbReference type="ChEBI" id="CHEBI:83421"/>
        <dbReference type="ChEBI" id="CHEBI:456216"/>
        <dbReference type="EC" id="2.7.11.1"/>
    </reaction>
</comment>
<dbReference type="GO" id="GO:0005737">
    <property type="term" value="C:cytoplasm"/>
    <property type="evidence" value="ECO:0007669"/>
    <property type="project" value="TreeGrafter"/>
</dbReference>
<evidence type="ECO:0000256" key="6">
    <source>
        <dbReference type="ARBA" id="ARBA00022840"/>
    </source>
</evidence>
<evidence type="ECO:0000256" key="7">
    <source>
        <dbReference type="ARBA" id="ARBA00047899"/>
    </source>
</evidence>
<dbReference type="AlphaFoldDB" id="A0A5B9PBQ1"/>
<dbReference type="Gene3D" id="1.10.510.10">
    <property type="entry name" value="Transferase(Phosphotransferase) domain 1"/>
    <property type="match status" value="1"/>
</dbReference>
<dbReference type="SMART" id="SM00220">
    <property type="entry name" value="S_TKc"/>
    <property type="match status" value="1"/>
</dbReference>
<dbReference type="RefSeq" id="WP_075086193.1">
    <property type="nucleotide sequence ID" value="NZ_CP042912.1"/>
</dbReference>
<keyword evidence="12" id="KW-1185">Reference proteome</keyword>
<evidence type="ECO:0000256" key="4">
    <source>
        <dbReference type="ARBA" id="ARBA00022741"/>
    </source>
</evidence>
<feature type="compositionally biased region" description="Low complexity" evidence="9">
    <location>
        <begin position="408"/>
        <end position="439"/>
    </location>
</feature>
<sequence length="865" mass="93380">MSVVDREHFLQCVAKCGVLGKEALDKWLDSIDPDVGSKDLARDLIRKKLATNWQAKMLAKGANRLTLGNYLLTERMTKAEFGDRFAAVHRQLSRAVSIQYLPASVCGTPEARKKVFAFGSKLAEIDHPNLVHVYDIDEERNRIYLVSEAPGGALLEDFLRDQAPLKFDSVAAILAGCLRGLKFAHKKGVVHGGLSGKTVVIKPNGEPQIRGLTQFAVQNALAENPAVANDDLTTLKAIAATMMVAVDDADRESAGYVSLQSAIGDIVTDSEASLSKFEQIVRETAAQRVTNGLNLASSNADSLEAKGSLDGNSDAGPSADVGLPPTKLSGSGVSSKPVSNKPVPSDAGSDGFLTSIARRNPVALICASSFIALLLIGGTVLAASRLVASPTGVAVADVPADDSKAKKVSASVSDSRPEASSAGSRKSESSRSNSKPASNLKSNSPSQSDSPDFRDRKGPLSGSGGLATDATFNKPATETKAVPIEVVQNVGTEPSILADQKSEPESEGTSTTSKAFTIENKKTSVDVEQVLQPGADPFESFPKTVDLPEIASAEQVSLGKLVLEKKHLLGAELLLSPMAHKSQPMFVLNRSTDDRQTWEIGYKKKKRSEPVVFAKLQKTPNELRFNWLPAAAEVEPANFIRNCLVKLSTAKHSHWLALRKPVRIEGFRFGKKVGSVKLEFEIPHMPNPVAISATLGPMDFDRLDSKNYRQKALLDPAVITPNAPARMYFHEDADRFLSLDVIADIRKQLILQAALVIQASPAQPGIVLEDPTAFPQLAAQIRQRAKQEQEKSRLAQASNLKSDEKRAYRSAATKATDQAELTPYYEHVVPQLLEKDIPVTLMYALDDQHRIVLATTVEIEETEKE</sequence>
<evidence type="ECO:0000256" key="1">
    <source>
        <dbReference type="ARBA" id="ARBA00008874"/>
    </source>
</evidence>
<feature type="compositionally biased region" description="Polar residues" evidence="9">
    <location>
        <begin position="440"/>
        <end position="450"/>
    </location>
</feature>
<dbReference type="InterPro" id="IPR050629">
    <property type="entry name" value="STE20/SPS1-PAK"/>
</dbReference>
<feature type="compositionally biased region" description="Low complexity" evidence="9">
    <location>
        <begin position="329"/>
        <end position="345"/>
    </location>
</feature>
<keyword evidence="6" id="KW-0067">ATP-binding</keyword>
<dbReference type="PANTHER" id="PTHR48012:SF10">
    <property type="entry name" value="FI20177P1"/>
    <property type="match status" value="1"/>
</dbReference>
<organism evidence="11 12">
    <name type="scientific">Mariniblastus fucicola</name>
    <dbReference type="NCBI Taxonomy" id="980251"/>
    <lineage>
        <taxon>Bacteria</taxon>
        <taxon>Pseudomonadati</taxon>
        <taxon>Planctomycetota</taxon>
        <taxon>Planctomycetia</taxon>
        <taxon>Pirellulales</taxon>
        <taxon>Pirellulaceae</taxon>
        <taxon>Mariniblastus</taxon>
    </lineage>
</organism>
<evidence type="ECO:0000259" key="10">
    <source>
        <dbReference type="PROSITE" id="PS50011"/>
    </source>
</evidence>
<protein>
    <submittedName>
        <fullName evidence="11">Serine/threonine-protein kinase StkP</fullName>
        <ecNumber evidence="11">2.7.11.1</ecNumber>
    </submittedName>
</protein>
<dbReference type="SUPFAM" id="SSF56112">
    <property type="entry name" value="Protein kinase-like (PK-like)"/>
    <property type="match status" value="1"/>
</dbReference>
<dbReference type="KEGG" id="mff:MFFC18_35950"/>
<dbReference type="EC" id="2.7.11.1" evidence="11"/>
<evidence type="ECO:0000313" key="12">
    <source>
        <dbReference type="Proteomes" id="UP000322214"/>
    </source>
</evidence>
<dbReference type="PANTHER" id="PTHR48012">
    <property type="entry name" value="STERILE20-LIKE KINASE, ISOFORM B-RELATED"/>
    <property type="match status" value="1"/>
</dbReference>